<evidence type="ECO:0000256" key="5">
    <source>
        <dbReference type="ARBA" id="ARBA00022970"/>
    </source>
</evidence>
<proteinExistence type="inferred from homology"/>
<comment type="subcellular location">
    <subcellularLocation>
        <location evidence="1">Cell membrane</location>
        <topology evidence="1">Multi-pass membrane protein</topology>
    </subcellularLocation>
</comment>
<evidence type="ECO:0000256" key="6">
    <source>
        <dbReference type="ARBA" id="ARBA00022989"/>
    </source>
</evidence>
<evidence type="ECO:0000256" key="3">
    <source>
        <dbReference type="ARBA" id="ARBA00022475"/>
    </source>
</evidence>
<evidence type="ECO:0000313" key="11">
    <source>
        <dbReference type="Proteomes" id="UP000479043"/>
    </source>
</evidence>
<dbReference type="GO" id="GO:0022857">
    <property type="term" value="F:transmembrane transporter activity"/>
    <property type="evidence" value="ECO:0007669"/>
    <property type="project" value="InterPro"/>
</dbReference>
<keyword evidence="5" id="KW-0029">Amino-acid transport</keyword>
<accession>A0A6L8LFX5</accession>
<dbReference type="InterPro" id="IPR001851">
    <property type="entry name" value="ABC_transp_permease"/>
</dbReference>
<name>A0A6L8LFX5_9RHOB</name>
<feature type="transmembrane region" description="Helical" evidence="9">
    <location>
        <begin position="55"/>
        <end position="76"/>
    </location>
</feature>
<gene>
    <name evidence="10" type="ORF">GR167_06525</name>
</gene>
<keyword evidence="6 9" id="KW-1133">Transmembrane helix</keyword>
<keyword evidence="11" id="KW-1185">Reference proteome</keyword>
<feature type="transmembrane region" description="Helical" evidence="9">
    <location>
        <begin position="30"/>
        <end position="49"/>
    </location>
</feature>
<comment type="similarity">
    <text evidence="8">Belongs to the binding-protein-dependent transport system permease family. LivHM subfamily.</text>
</comment>
<evidence type="ECO:0000256" key="4">
    <source>
        <dbReference type="ARBA" id="ARBA00022692"/>
    </source>
</evidence>
<sequence>MDIMIIGLLLGGTYALIALGLNLQYGVARIMNLANGEMLVAGGFTAFWFYTAGQISPLLTIFIVAPVAFALNWLIYRIMLEPLVKRAKTRGQLEVDSILATFGLSFVAVGLMLAAFGGDYFNYSFLAKPVTIMGDTYAQNRVAAFVAAVIICAVLYGWLNWSRSGLSIRALSVSPESARLVGINTRSLSAVAFALGGAVTATGGALVSSFLTLDASAGIAFTLKALIIVIMGGVGDIRGTIIAALLLGVVETLVASLIDPGLTLAAAYTLFILILLFRPQGLFGRRPT</sequence>
<dbReference type="EMBL" id="WWEN01000002">
    <property type="protein sequence ID" value="MYM54951.1"/>
    <property type="molecule type" value="Genomic_DNA"/>
</dbReference>
<dbReference type="Proteomes" id="UP000479043">
    <property type="component" value="Unassembled WGS sequence"/>
</dbReference>
<dbReference type="PANTHER" id="PTHR11795:SF445">
    <property type="entry name" value="AMINO ACID ABC TRANSPORTER PERMEASE PROTEIN"/>
    <property type="match status" value="1"/>
</dbReference>
<evidence type="ECO:0000313" key="10">
    <source>
        <dbReference type="EMBL" id="MYM54951.1"/>
    </source>
</evidence>
<feature type="transmembrane region" description="Helical" evidence="9">
    <location>
        <begin position="6"/>
        <end position="23"/>
    </location>
</feature>
<keyword evidence="7 9" id="KW-0472">Membrane</keyword>
<comment type="caution">
    <text evidence="10">The sequence shown here is derived from an EMBL/GenBank/DDBJ whole genome shotgun (WGS) entry which is preliminary data.</text>
</comment>
<dbReference type="InterPro" id="IPR052157">
    <property type="entry name" value="BCAA_transport_permease"/>
</dbReference>
<dbReference type="GO" id="GO:0006865">
    <property type="term" value="P:amino acid transport"/>
    <property type="evidence" value="ECO:0007669"/>
    <property type="project" value="UniProtKB-KW"/>
</dbReference>
<feature type="transmembrane region" description="Helical" evidence="9">
    <location>
        <begin position="138"/>
        <end position="159"/>
    </location>
</feature>
<feature type="transmembrane region" description="Helical" evidence="9">
    <location>
        <begin position="188"/>
        <end position="211"/>
    </location>
</feature>
<keyword evidence="2" id="KW-0813">Transport</keyword>
<keyword evidence="3" id="KW-1003">Cell membrane</keyword>
<dbReference type="RefSeq" id="WP_160972607.1">
    <property type="nucleotide sequence ID" value="NZ_WWEN01000002.1"/>
</dbReference>
<keyword evidence="4 9" id="KW-0812">Transmembrane</keyword>
<evidence type="ECO:0000256" key="9">
    <source>
        <dbReference type="SAM" id="Phobius"/>
    </source>
</evidence>
<evidence type="ECO:0000256" key="7">
    <source>
        <dbReference type="ARBA" id="ARBA00023136"/>
    </source>
</evidence>
<evidence type="ECO:0000256" key="8">
    <source>
        <dbReference type="ARBA" id="ARBA00037998"/>
    </source>
</evidence>
<dbReference type="CDD" id="cd06582">
    <property type="entry name" value="TM_PBP1_LivH_like"/>
    <property type="match status" value="1"/>
</dbReference>
<organism evidence="10 11">
    <name type="scientific">Thalassovita mangrovi</name>
    <dbReference type="NCBI Taxonomy" id="2692236"/>
    <lineage>
        <taxon>Bacteria</taxon>
        <taxon>Pseudomonadati</taxon>
        <taxon>Pseudomonadota</taxon>
        <taxon>Alphaproteobacteria</taxon>
        <taxon>Rhodobacterales</taxon>
        <taxon>Roseobacteraceae</taxon>
        <taxon>Thalassovita</taxon>
    </lineage>
</organism>
<protein>
    <submittedName>
        <fullName evidence="10">Branched-chain amino acid ABC transporter permease</fullName>
    </submittedName>
</protein>
<feature type="transmembrane region" description="Helical" evidence="9">
    <location>
        <begin position="264"/>
        <end position="283"/>
    </location>
</feature>
<reference evidence="10 11" key="1">
    <citation type="submission" date="2020-01" db="EMBL/GenBank/DDBJ databases">
        <authorList>
            <person name="Chen S."/>
        </authorList>
    </citation>
    <scope>NUCLEOTIDE SEQUENCE [LARGE SCALE GENOMIC DNA]</scope>
    <source>
        <strain evidence="10 11">GS-10</strain>
    </source>
</reference>
<dbReference type="AlphaFoldDB" id="A0A6L8LFX5"/>
<dbReference type="GO" id="GO:0005886">
    <property type="term" value="C:plasma membrane"/>
    <property type="evidence" value="ECO:0007669"/>
    <property type="project" value="UniProtKB-SubCell"/>
</dbReference>
<dbReference type="PANTHER" id="PTHR11795">
    <property type="entry name" value="BRANCHED-CHAIN AMINO ACID TRANSPORT SYSTEM PERMEASE PROTEIN LIVH"/>
    <property type="match status" value="1"/>
</dbReference>
<evidence type="ECO:0000256" key="1">
    <source>
        <dbReference type="ARBA" id="ARBA00004651"/>
    </source>
</evidence>
<dbReference type="Pfam" id="PF02653">
    <property type="entry name" value="BPD_transp_2"/>
    <property type="match status" value="1"/>
</dbReference>
<evidence type="ECO:0000256" key="2">
    <source>
        <dbReference type="ARBA" id="ARBA00022448"/>
    </source>
</evidence>
<feature type="transmembrane region" description="Helical" evidence="9">
    <location>
        <begin position="97"/>
        <end position="118"/>
    </location>
</feature>